<dbReference type="OMA" id="WMFFAIS"/>
<keyword evidence="5" id="KW-0067">ATP-binding</keyword>
<dbReference type="PANTHER" id="PTHR48041">
    <property type="entry name" value="ABC TRANSPORTER G FAMILY MEMBER 28"/>
    <property type="match status" value="1"/>
</dbReference>
<feature type="domain" description="ABC transporter" evidence="9">
    <location>
        <begin position="74"/>
        <end position="332"/>
    </location>
</feature>
<dbReference type="Gene3D" id="3.40.50.300">
    <property type="entry name" value="P-loop containing nucleotide triphosphate hydrolases"/>
    <property type="match status" value="1"/>
</dbReference>
<evidence type="ECO:0000313" key="11">
    <source>
        <dbReference type="Proteomes" id="UP000039865"/>
    </source>
</evidence>
<evidence type="ECO:0000259" key="9">
    <source>
        <dbReference type="PROSITE" id="PS50893"/>
    </source>
</evidence>
<dbReference type="InterPro" id="IPR050352">
    <property type="entry name" value="ABCG_transporters"/>
</dbReference>
<organism evidence="10 11">
    <name type="scientific">Stylonychia lemnae</name>
    <name type="common">Ciliate</name>
    <dbReference type="NCBI Taxonomy" id="5949"/>
    <lineage>
        <taxon>Eukaryota</taxon>
        <taxon>Sar</taxon>
        <taxon>Alveolata</taxon>
        <taxon>Ciliophora</taxon>
        <taxon>Intramacronucleata</taxon>
        <taxon>Spirotrichea</taxon>
        <taxon>Stichotrichia</taxon>
        <taxon>Sporadotrichida</taxon>
        <taxon>Oxytrichidae</taxon>
        <taxon>Stylonychinae</taxon>
        <taxon>Stylonychia</taxon>
    </lineage>
</organism>
<feature type="transmembrane region" description="Helical" evidence="8">
    <location>
        <begin position="532"/>
        <end position="553"/>
    </location>
</feature>
<feature type="transmembrane region" description="Helical" evidence="8">
    <location>
        <begin position="508"/>
        <end position="526"/>
    </location>
</feature>
<dbReference type="Pfam" id="PF00005">
    <property type="entry name" value="ABC_tran"/>
    <property type="match status" value="1"/>
</dbReference>
<dbReference type="PANTHER" id="PTHR48041:SF139">
    <property type="entry name" value="PROTEIN SCARLET"/>
    <property type="match status" value="1"/>
</dbReference>
<dbReference type="CDD" id="cd03213">
    <property type="entry name" value="ABCG_EPDR"/>
    <property type="match status" value="1"/>
</dbReference>
<keyword evidence="6 8" id="KW-1133">Transmembrane helix</keyword>
<keyword evidence="7 8" id="KW-0472">Membrane</keyword>
<dbReference type="InterPro" id="IPR027417">
    <property type="entry name" value="P-loop_NTPase"/>
</dbReference>
<dbReference type="InParanoid" id="A0A078A704"/>
<dbReference type="GO" id="GO:0016020">
    <property type="term" value="C:membrane"/>
    <property type="evidence" value="ECO:0007669"/>
    <property type="project" value="UniProtKB-SubCell"/>
</dbReference>
<proteinExistence type="predicted"/>
<dbReference type="InterPro" id="IPR003593">
    <property type="entry name" value="AAA+_ATPase"/>
</dbReference>
<evidence type="ECO:0000256" key="3">
    <source>
        <dbReference type="ARBA" id="ARBA00022692"/>
    </source>
</evidence>
<evidence type="ECO:0000256" key="4">
    <source>
        <dbReference type="ARBA" id="ARBA00022741"/>
    </source>
</evidence>
<evidence type="ECO:0000256" key="5">
    <source>
        <dbReference type="ARBA" id="ARBA00022840"/>
    </source>
</evidence>
<feature type="transmembrane region" description="Helical" evidence="8">
    <location>
        <begin position="565"/>
        <end position="583"/>
    </location>
</feature>
<dbReference type="Pfam" id="PF19055">
    <property type="entry name" value="ABC2_membrane_7"/>
    <property type="match status" value="1"/>
</dbReference>
<dbReference type="InterPro" id="IPR013525">
    <property type="entry name" value="ABC2_TM"/>
</dbReference>
<dbReference type="GO" id="GO:0005524">
    <property type="term" value="F:ATP binding"/>
    <property type="evidence" value="ECO:0007669"/>
    <property type="project" value="UniProtKB-KW"/>
</dbReference>
<dbReference type="OrthoDB" id="184675at2759"/>
<dbReference type="PROSITE" id="PS50893">
    <property type="entry name" value="ABC_TRANSPORTER_2"/>
    <property type="match status" value="1"/>
</dbReference>
<evidence type="ECO:0000256" key="7">
    <source>
        <dbReference type="ARBA" id="ARBA00023136"/>
    </source>
</evidence>
<feature type="transmembrane region" description="Helical" evidence="8">
    <location>
        <begin position="632"/>
        <end position="659"/>
    </location>
</feature>
<dbReference type="InterPro" id="IPR003439">
    <property type="entry name" value="ABC_transporter-like_ATP-bd"/>
</dbReference>
<keyword evidence="3 8" id="KW-0812">Transmembrane</keyword>
<keyword evidence="11" id="KW-1185">Reference proteome</keyword>
<gene>
    <name evidence="10" type="primary">Contig11056.g11822</name>
    <name evidence="10" type="ORF">STYLEM_5516</name>
</gene>
<evidence type="ECO:0000256" key="2">
    <source>
        <dbReference type="ARBA" id="ARBA00022448"/>
    </source>
</evidence>
<evidence type="ECO:0000256" key="6">
    <source>
        <dbReference type="ARBA" id="ARBA00022989"/>
    </source>
</evidence>
<evidence type="ECO:0000313" key="10">
    <source>
        <dbReference type="EMBL" id="CDW76556.1"/>
    </source>
</evidence>
<dbReference type="GO" id="GO:0016887">
    <property type="term" value="F:ATP hydrolysis activity"/>
    <property type="evidence" value="ECO:0007669"/>
    <property type="project" value="InterPro"/>
</dbReference>
<dbReference type="SMART" id="SM00382">
    <property type="entry name" value="AAA"/>
    <property type="match status" value="1"/>
</dbReference>
<comment type="subcellular location">
    <subcellularLocation>
        <location evidence="1">Membrane</location>
        <topology evidence="1">Multi-pass membrane protein</topology>
    </subcellularLocation>
</comment>
<dbReference type="FunCoup" id="A0A078A704">
    <property type="interactions" value="3"/>
</dbReference>
<accession>A0A078A704</accession>
<keyword evidence="4" id="KW-0547">Nucleotide-binding</keyword>
<name>A0A078A704_STYLE</name>
<dbReference type="Pfam" id="PF01061">
    <property type="entry name" value="ABC2_membrane"/>
    <property type="match status" value="1"/>
</dbReference>
<evidence type="ECO:0000256" key="8">
    <source>
        <dbReference type="SAM" id="Phobius"/>
    </source>
</evidence>
<dbReference type="EMBL" id="CCKQ01005345">
    <property type="protein sequence ID" value="CDW76556.1"/>
    <property type="molecule type" value="Genomic_DNA"/>
</dbReference>
<dbReference type="GO" id="GO:0140359">
    <property type="term" value="F:ABC-type transporter activity"/>
    <property type="evidence" value="ECO:0007669"/>
    <property type="project" value="InterPro"/>
</dbReference>
<dbReference type="SUPFAM" id="SSF52540">
    <property type="entry name" value="P-loop containing nucleoside triphosphate hydrolases"/>
    <property type="match status" value="1"/>
</dbReference>
<reference evidence="10 11" key="1">
    <citation type="submission" date="2014-06" db="EMBL/GenBank/DDBJ databases">
        <authorList>
            <person name="Swart Estienne"/>
        </authorList>
    </citation>
    <scope>NUCLEOTIDE SEQUENCE [LARGE SCALE GENOMIC DNA]</scope>
    <source>
        <strain evidence="10 11">130c</strain>
    </source>
</reference>
<dbReference type="AlphaFoldDB" id="A0A078A704"/>
<evidence type="ECO:0000256" key="1">
    <source>
        <dbReference type="ARBA" id="ARBA00004141"/>
    </source>
</evidence>
<protein>
    <submittedName>
        <fullName evidence="10">Abc transporter family protein</fullName>
    </submittedName>
</protein>
<sequence length="663" mass="75561">MSNTKAGQDDSLIFEDYEYESQQSLTAIKNINLKKKIEIQPLHGKFRKMQTIIQQDLISKSLQLSQQRKNPVKLDFENIEYEVTVRLSKAEALHEKRKTKTRKIIKGVSGYALPGQTLYIMGSSGAGKTSLLNILSDRAANTRENKLTGKVMLNDTTPLTQGIFGSLAGYVMQDDVLFHHYSPRQSLKFAARMKLNEFSEEEQDQKVEELLEELGLKSCADTPVGSVRRKTLSGGERKRTAIGVELITDPSLILLDEPTSGLDSFKALQIIKLLQAQANKGKTVISTIHQPSSEAFNLFDRLILMCDGFIVFQGEAIKCERYFNKIGIPCPKYANPADYYMRVLTVNYPKEKNDIKKVIYLTSSYEQILSPVVQKEEKFLDLAPVDPSKFRKDYAPFRVQLKELLKRCSQQAKDDPRHFKVKVGQTIFMCLQSLAIFWDLSGNDFVTQKGMVGLLFYTCMSQFMMNMMSCLLIFQEERPIFLREQANKIYNVGPYFLAKVSLELPAQIITPMLWTVIIYFGCGFALTAGQFFYFYLILLLLVLCASSFGYFLSSIFNRETTAVEVAPIILMPLQLFSGFYTNAGYYPVWISWFQYISPLRYALEALVNNEFEDRKYGSNDIHMVQFLGYKLGIAKCLAILAALTVFLRVLSMICLKLLVSRFQ</sequence>
<dbReference type="InterPro" id="IPR043926">
    <property type="entry name" value="ABCG_dom"/>
</dbReference>
<keyword evidence="2" id="KW-0813">Transport</keyword>
<dbReference type="Proteomes" id="UP000039865">
    <property type="component" value="Unassembled WGS sequence"/>
</dbReference>